<dbReference type="InterPro" id="IPR019826">
    <property type="entry name" value="Carboxylesterase_B_AS"/>
</dbReference>
<protein>
    <recommendedName>
        <fullName evidence="4">Carboxylic ester hydrolase</fullName>
        <ecNumber evidence="4">3.1.1.-</ecNumber>
    </recommendedName>
</protein>
<name>A0A815DTH6_9BILA</name>
<sequence length="201" mass="22194">MFDFQGACPQDPTRFNTGDGMANKNISEDCLYLNVWSPVGSGINSTLKPVMVWIHGGGLLVGSPSEYVYHGDMLSARGDVIVVSISYRLNIFGFLYSGDSQAPGNVGLLDQNLGLKWVRDNIHSFGGDPDQVTIFGESAGSWKPTPQNGAEWPGYFTVNDNIIAPYVEIENEKKNTSNIKIGFKIDVCEYLWKKYITNNNL</sequence>
<organism evidence="6 7">
    <name type="scientific">Adineta steineri</name>
    <dbReference type="NCBI Taxonomy" id="433720"/>
    <lineage>
        <taxon>Eukaryota</taxon>
        <taxon>Metazoa</taxon>
        <taxon>Spiralia</taxon>
        <taxon>Gnathifera</taxon>
        <taxon>Rotifera</taxon>
        <taxon>Eurotatoria</taxon>
        <taxon>Bdelloidea</taxon>
        <taxon>Adinetida</taxon>
        <taxon>Adinetidae</taxon>
        <taxon>Adineta</taxon>
    </lineage>
</organism>
<dbReference type="AlphaFoldDB" id="A0A815DTH6"/>
<dbReference type="InterPro" id="IPR002018">
    <property type="entry name" value="CarbesteraseB"/>
</dbReference>
<dbReference type="GO" id="GO:0006581">
    <property type="term" value="P:acetylcholine catabolic process"/>
    <property type="evidence" value="ECO:0007669"/>
    <property type="project" value="TreeGrafter"/>
</dbReference>
<evidence type="ECO:0000256" key="1">
    <source>
        <dbReference type="ARBA" id="ARBA00005964"/>
    </source>
</evidence>
<dbReference type="EMBL" id="CAJNOG010000576">
    <property type="protein sequence ID" value="CAF1302749.1"/>
    <property type="molecule type" value="Genomic_DNA"/>
</dbReference>
<evidence type="ECO:0000259" key="5">
    <source>
        <dbReference type="Pfam" id="PF00135"/>
    </source>
</evidence>
<keyword evidence="3 4" id="KW-0378">Hydrolase</keyword>
<dbReference type="GO" id="GO:0019695">
    <property type="term" value="P:choline metabolic process"/>
    <property type="evidence" value="ECO:0007669"/>
    <property type="project" value="TreeGrafter"/>
</dbReference>
<reference evidence="6" key="1">
    <citation type="submission" date="2021-02" db="EMBL/GenBank/DDBJ databases">
        <authorList>
            <person name="Nowell W R."/>
        </authorList>
    </citation>
    <scope>NUCLEOTIDE SEQUENCE</scope>
</reference>
<dbReference type="InterPro" id="IPR050654">
    <property type="entry name" value="AChE-related_enzymes"/>
</dbReference>
<dbReference type="Gene3D" id="3.40.50.1820">
    <property type="entry name" value="alpha/beta hydrolase"/>
    <property type="match status" value="1"/>
</dbReference>
<proteinExistence type="inferred from homology"/>
<dbReference type="PANTHER" id="PTHR43918">
    <property type="entry name" value="ACETYLCHOLINESTERASE"/>
    <property type="match status" value="1"/>
</dbReference>
<evidence type="ECO:0000256" key="2">
    <source>
        <dbReference type="ARBA" id="ARBA00022487"/>
    </source>
</evidence>
<comment type="caution">
    <text evidence="6">The sequence shown here is derived from an EMBL/GenBank/DDBJ whole genome shotgun (WGS) entry which is preliminary data.</text>
</comment>
<accession>A0A815DTH6</accession>
<evidence type="ECO:0000256" key="4">
    <source>
        <dbReference type="RuleBase" id="RU361235"/>
    </source>
</evidence>
<dbReference type="Pfam" id="PF00135">
    <property type="entry name" value="COesterase"/>
    <property type="match status" value="1"/>
</dbReference>
<evidence type="ECO:0000313" key="6">
    <source>
        <dbReference type="EMBL" id="CAF1302749.1"/>
    </source>
</evidence>
<feature type="domain" description="Carboxylesterase type B" evidence="5">
    <location>
        <begin position="4"/>
        <end position="141"/>
    </location>
</feature>
<dbReference type="InterPro" id="IPR019819">
    <property type="entry name" value="Carboxylesterase_B_CS"/>
</dbReference>
<dbReference type="Proteomes" id="UP000663845">
    <property type="component" value="Unassembled WGS sequence"/>
</dbReference>
<dbReference type="EC" id="3.1.1.-" evidence="4"/>
<dbReference type="PANTHER" id="PTHR43918:SF4">
    <property type="entry name" value="CARBOXYLIC ESTER HYDROLASE"/>
    <property type="match status" value="1"/>
</dbReference>
<comment type="similarity">
    <text evidence="1 4">Belongs to the type-B carboxylesterase/lipase family.</text>
</comment>
<keyword evidence="2" id="KW-0719">Serine esterase</keyword>
<evidence type="ECO:0000256" key="3">
    <source>
        <dbReference type="ARBA" id="ARBA00022801"/>
    </source>
</evidence>
<gene>
    <name evidence="6" type="ORF">JYZ213_LOCUS32409</name>
</gene>
<dbReference type="GO" id="GO:0005615">
    <property type="term" value="C:extracellular space"/>
    <property type="evidence" value="ECO:0007669"/>
    <property type="project" value="TreeGrafter"/>
</dbReference>
<dbReference type="GO" id="GO:0005886">
    <property type="term" value="C:plasma membrane"/>
    <property type="evidence" value="ECO:0007669"/>
    <property type="project" value="TreeGrafter"/>
</dbReference>
<dbReference type="InterPro" id="IPR029058">
    <property type="entry name" value="AB_hydrolase_fold"/>
</dbReference>
<dbReference type="PROSITE" id="PS00941">
    <property type="entry name" value="CARBOXYLESTERASE_B_2"/>
    <property type="match status" value="1"/>
</dbReference>
<dbReference type="SUPFAM" id="SSF53474">
    <property type="entry name" value="alpha/beta-Hydrolases"/>
    <property type="match status" value="1"/>
</dbReference>
<dbReference type="PROSITE" id="PS00122">
    <property type="entry name" value="CARBOXYLESTERASE_B_1"/>
    <property type="match status" value="1"/>
</dbReference>
<dbReference type="GO" id="GO:0003990">
    <property type="term" value="F:acetylcholinesterase activity"/>
    <property type="evidence" value="ECO:0007669"/>
    <property type="project" value="TreeGrafter"/>
</dbReference>
<evidence type="ECO:0000313" key="7">
    <source>
        <dbReference type="Proteomes" id="UP000663845"/>
    </source>
</evidence>